<evidence type="ECO:0000313" key="2">
    <source>
        <dbReference type="Proteomes" id="UP000292373"/>
    </source>
</evidence>
<comment type="caution">
    <text evidence="1">The sequence shown here is derived from an EMBL/GenBank/DDBJ whole genome shotgun (WGS) entry which is preliminary data.</text>
</comment>
<reference evidence="1 2" key="1">
    <citation type="submission" date="2019-01" db="EMBL/GenBank/DDBJ databases">
        <title>Lactibacter flavus gen. nov., sp. nov., a novel bacterium of the family Propionibacteriaceae isolated from raw milk and dairy products.</title>
        <authorList>
            <person name="Huptas C."/>
            <person name="Wenning M."/>
            <person name="Breitenwieser F."/>
            <person name="Doll E."/>
            <person name="Von Neubeck M."/>
            <person name="Busse H.-J."/>
            <person name="Scherer S."/>
        </authorList>
    </citation>
    <scope>NUCLEOTIDE SEQUENCE [LARGE SCALE GENOMIC DNA]</scope>
    <source>
        <strain evidence="1 2">KCTC 33808</strain>
    </source>
</reference>
<dbReference type="Gene3D" id="2.30.110.10">
    <property type="entry name" value="Electron Transport, Fmn-binding Protein, Chain A"/>
    <property type="match status" value="1"/>
</dbReference>
<accession>A0A4V2JS85</accession>
<evidence type="ECO:0000313" key="1">
    <source>
        <dbReference type="EMBL" id="TBT83083.1"/>
    </source>
</evidence>
<protein>
    <submittedName>
        <fullName evidence="1">Pyridoxamine 5'-phosphate oxidase family protein</fullName>
    </submittedName>
</protein>
<sequence>MNPLGYFVTIDPDECRSLIGDATVGRVSWVSQSRGIQVLPVNFVLVGNRIVFRVAEGTILQELTQPVEVAFQVDDLDASTATGWAVLVQGTTRAWDGELPITNAWALGRRELGIAIEATAWSGRSVSADAG</sequence>
<dbReference type="OrthoDB" id="5193072at2"/>
<dbReference type="Pfam" id="PF12900">
    <property type="entry name" value="Pyridox_ox_2"/>
    <property type="match status" value="1"/>
</dbReference>
<dbReference type="AlphaFoldDB" id="A0A4V2JS85"/>
<dbReference type="InterPro" id="IPR024747">
    <property type="entry name" value="Pyridox_Oxase-rel"/>
</dbReference>
<dbReference type="InterPro" id="IPR012349">
    <property type="entry name" value="Split_barrel_FMN-bd"/>
</dbReference>
<dbReference type="Proteomes" id="UP000292373">
    <property type="component" value="Unassembled WGS sequence"/>
</dbReference>
<dbReference type="SUPFAM" id="SSF50475">
    <property type="entry name" value="FMN-binding split barrel"/>
    <property type="match status" value="1"/>
</dbReference>
<gene>
    <name evidence="1" type="ORF">ET989_12320</name>
</gene>
<organism evidence="1 2">
    <name type="scientific">Propioniciclava sinopodophylli</name>
    <dbReference type="NCBI Taxonomy" id="1837344"/>
    <lineage>
        <taxon>Bacteria</taxon>
        <taxon>Bacillati</taxon>
        <taxon>Actinomycetota</taxon>
        <taxon>Actinomycetes</taxon>
        <taxon>Propionibacteriales</taxon>
        <taxon>Propionibacteriaceae</taxon>
        <taxon>Propioniciclava</taxon>
    </lineage>
</organism>
<name>A0A4V2JS85_9ACTN</name>
<dbReference type="EMBL" id="SDMQ01000014">
    <property type="protein sequence ID" value="TBT83083.1"/>
    <property type="molecule type" value="Genomic_DNA"/>
</dbReference>
<proteinExistence type="predicted"/>
<keyword evidence="2" id="KW-1185">Reference proteome</keyword>
<dbReference type="RefSeq" id="WP_131169426.1">
    <property type="nucleotide sequence ID" value="NZ_CANLBI010000005.1"/>
</dbReference>